<feature type="transmembrane region" description="Helical" evidence="1">
    <location>
        <begin position="20"/>
        <end position="40"/>
    </location>
</feature>
<dbReference type="EMBL" id="AMZH03003908">
    <property type="protein sequence ID" value="RRT70774.1"/>
    <property type="molecule type" value="Genomic_DNA"/>
</dbReference>
<evidence type="ECO:0000256" key="1">
    <source>
        <dbReference type="SAM" id="Phobius"/>
    </source>
</evidence>
<dbReference type="AlphaFoldDB" id="A0A427A3I2"/>
<accession>A0A427A3I2</accession>
<proteinExistence type="predicted"/>
<keyword evidence="1" id="KW-0812">Transmembrane</keyword>
<protein>
    <submittedName>
        <fullName evidence="2">Uncharacterized protein</fullName>
    </submittedName>
</protein>
<gene>
    <name evidence="2" type="ORF">B296_00009164</name>
</gene>
<comment type="caution">
    <text evidence="2">The sequence shown here is derived from an EMBL/GenBank/DDBJ whole genome shotgun (WGS) entry which is preliminary data.</text>
</comment>
<evidence type="ECO:0000313" key="3">
    <source>
        <dbReference type="Proteomes" id="UP000287651"/>
    </source>
</evidence>
<name>A0A427A3I2_ENSVE</name>
<dbReference type="Proteomes" id="UP000287651">
    <property type="component" value="Unassembled WGS sequence"/>
</dbReference>
<keyword evidence="1" id="KW-0472">Membrane</keyword>
<reference evidence="2 3" key="1">
    <citation type="journal article" date="2014" name="Agronomy (Basel)">
        <title>A Draft Genome Sequence for Ensete ventricosum, the Drought-Tolerant Tree Against Hunger.</title>
        <authorList>
            <person name="Harrison J."/>
            <person name="Moore K.A."/>
            <person name="Paszkiewicz K."/>
            <person name="Jones T."/>
            <person name="Grant M."/>
            <person name="Ambacheew D."/>
            <person name="Muzemil S."/>
            <person name="Studholme D.J."/>
        </authorList>
    </citation>
    <scope>NUCLEOTIDE SEQUENCE [LARGE SCALE GENOMIC DNA]</scope>
</reference>
<keyword evidence="1" id="KW-1133">Transmembrane helix</keyword>
<evidence type="ECO:0000313" key="2">
    <source>
        <dbReference type="EMBL" id="RRT70774.1"/>
    </source>
</evidence>
<organism evidence="2 3">
    <name type="scientific">Ensete ventricosum</name>
    <name type="common">Abyssinian banana</name>
    <name type="synonym">Musa ensete</name>
    <dbReference type="NCBI Taxonomy" id="4639"/>
    <lineage>
        <taxon>Eukaryota</taxon>
        <taxon>Viridiplantae</taxon>
        <taxon>Streptophyta</taxon>
        <taxon>Embryophyta</taxon>
        <taxon>Tracheophyta</taxon>
        <taxon>Spermatophyta</taxon>
        <taxon>Magnoliopsida</taxon>
        <taxon>Liliopsida</taxon>
        <taxon>Zingiberales</taxon>
        <taxon>Musaceae</taxon>
        <taxon>Ensete</taxon>
    </lineage>
</organism>
<sequence length="68" mass="7254">MMSAESSNLAGMSSTAPPDVWFWVVGDLSLTASVLCITKLRPQDDFALRSSGIGKNHAVVGFGWKAQL</sequence>